<dbReference type="Proteomes" id="UP001374579">
    <property type="component" value="Unassembled WGS sequence"/>
</dbReference>
<keyword evidence="1" id="KW-0472">Membrane</keyword>
<evidence type="ECO:0000259" key="2">
    <source>
        <dbReference type="PROSITE" id="PS50041"/>
    </source>
</evidence>
<dbReference type="EMBL" id="JBAMIC010000019">
    <property type="protein sequence ID" value="KAK7094197.1"/>
    <property type="molecule type" value="Genomic_DNA"/>
</dbReference>
<keyword evidence="4" id="KW-1185">Reference proteome</keyword>
<reference evidence="3 4" key="1">
    <citation type="submission" date="2024-02" db="EMBL/GenBank/DDBJ databases">
        <title>Chromosome-scale genome assembly of the rough periwinkle Littorina saxatilis.</title>
        <authorList>
            <person name="De Jode A."/>
            <person name="Faria R."/>
            <person name="Formenti G."/>
            <person name="Sims Y."/>
            <person name="Smith T.P."/>
            <person name="Tracey A."/>
            <person name="Wood J.M.D."/>
            <person name="Zagrodzka Z.B."/>
            <person name="Johannesson K."/>
            <person name="Butlin R.K."/>
            <person name="Leder E.H."/>
        </authorList>
    </citation>
    <scope>NUCLEOTIDE SEQUENCE [LARGE SCALE GENOMIC DNA]</scope>
    <source>
        <strain evidence="3">Snail1</strain>
        <tissue evidence="3">Muscle</tissue>
    </source>
</reference>
<dbReference type="Pfam" id="PF00059">
    <property type="entry name" value="Lectin_C"/>
    <property type="match status" value="1"/>
</dbReference>
<evidence type="ECO:0000313" key="3">
    <source>
        <dbReference type="EMBL" id="KAK7094197.1"/>
    </source>
</evidence>
<keyword evidence="1" id="KW-1133">Transmembrane helix</keyword>
<dbReference type="PROSITE" id="PS50041">
    <property type="entry name" value="C_TYPE_LECTIN_2"/>
    <property type="match status" value="1"/>
</dbReference>
<dbReference type="CDD" id="cd00037">
    <property type="entry name" value="CLECT"/>
    <property type="match status" value="1"/>
</dbReference>
<dbReference type="PANTHER" id="PTHR45784">
    <property type="entry name" value="C-TYPE LECTIN DOMAIN FAMILY 20 MEMBER A-RELATED"/>
    <property type="match status" value="1"/>
</dbReference>
<name>A0AAN9AW90_9CAEN</name>
<sequence>MIPIGELTLLLSLFVVSVLGIQYEIYREEKTWDEARDTCSRDNKRLVHVTEHLQHIRIKNYSPFIFDHFWIGLKQADKSYKWTDDSVARFTAWGQGQPNSQTDCVRYSASDFTWETHNCSSMLYFMCENEVAAPKASGSETRGKGLLIGFGAMLGLLLFGILLLQLPCCRSNTVKAIGHFGLGRH</sequence>
<evidence type="ECO:0000313" key="4">
    <source>
        <dbReference type="Proteomes" id="UP001374579"/>
    </source>
</evidence>
<comment type="caution">
    <text evidence="3">The sequence shown here is derived from an EMBL/GenBank/DDBJ whole genome shotgun (WGS) entry which is preliminary data.</text>
</comment>
<dbReference type="Gene3D" id="3.10.100.10">
    <property type="entry name" value="Mannose-Binding Protein A, subunit A"/>
    <property type="match status" value="1"/>
</dbReference>
<feature type="transmembrane region" description="Helical" evidence="1">
    <location>
        <begin position="145"/>
        <end position="166"/>
    </location>
</feature>
<dbReference type="SMART" id="SM00034">
    <property type="entry name" value="CLECT"/>
    <property type="match status" value="1"/>
</dbReference>
<feature type="transmembrane region" description="Helical" evidence="1">
    <location>
        <begin position="6"/>
        <end position="26"/>
    </location>
</feature>
<organism evidence="3 4">
    <name type="scientific">Littorina saxatilis</name>
    <dbReference type="NCBI Taxonomy" id="31220"/>
    <lineage>
        <taxon>Eukaryota</taxon>
        <taxon>Metazoa</taxon>
        <taxon>Spiralia</taxon>
        <taxon>Lophotrochozoa</taxon>
        <taxon>Mollusca</taxon>
        <taxon>Gastropoda</taxon>
        <taxon>Caenogastropoda</taxon>
        <taxon>Littorinimorpha</taxon>
        <taxon>Littorinoidea</taxon>
        <taxon>Littorinidae</taxon>
        <taxon>Littorina</taxon>
    </lineage>
</organism>
<evidence type="ECO:0000256" key="1">
    <source>
        <dbReference type="SAM" id="Phobius"/>
    </source>
</evidence>
<keyword evidence="1" id="KW-0812">Transmembrane</keyword>
<dbReference type="InterPro" id="IPR001304">
    <property type="entry name" value="C-type_lectin-like"/>
</dbReference>
<dbReference type="AlphaFoldDB" id="A0AAN9AW90"/>
<proteinExistence type="predicted"/>
<dbReference type="InterPro" id="IPR016187">
    <property type="entry name" value="CTDL_fold"/>
</dbReference>
<dbReference type="InterPro" id="IPR016186">
    <property type="entry name" value="C-type_lectin-like/link_sf"/>
</dbReference>
<gene>
    <name evidence="3" type="ORF">V1264_007851</name>
</gene>
<accession>A0AAN9AW90</accession>
<protein>
    <recommendedName>
        <fullName evidence="2">C-type lectin domain-containing protein</fullName>
    </recommendedName>
</protein>
<dbReference type="SUPFAM" id="SSF56436">
    <property type="entry name" value="C-type lectin-like"/>
    <property type="match status" value="1"/>
</dbReference>
<dbReference type="PANTHER" id="PTHR45784:SF5">
    <property type="entry name" value="C-TYPE LECTIN DOMAIN FAMILY 20 MEMBER A-RELATED"/>
    <property type="match status" value="1"/>
</dbReference>
<feature type="domain" description="C-type lectin" evidence="2">
    <location>
        <begin position="23"/>
        <end position="128"/>
    </location>
</feature>